<dbReference type="AlphaFoldDB" id="A0A5J5JVZ1"/>
<feature type="domain" description="Histidine kinase/HSP90-like ATPase" evidence="3">
    <location>
        <begin position="68"/>
        <end position="185"/>
    </location>
</feature>
<feature type="compositionally biased region" description="Pro residues" evidence="2">
    <location>
        <begin position="29"/>
        <end position="43"/>
    </location>
</feature>
<feature type="region of interest" description="Disordered" evidence="2">
    <location>
        <begin position="1"/>
        <end position="45"/>
    </location>
</feature>
<dbReference type="InterPro" id="IPR003594">
    <property type="entry name" value="HATPase_dom"/>
</dbReference>
<keyword evidence="1" id="KW-0418">Kinase</keyword>
<evidence type="ECO:0000256" key="1">
    <source>
        <dbReference type="ARBA" id="ARBA00022527"/>
    </source>
</evidence>
<evidence type="ECO:0000256" key="2">
    <source>
        <dbReference type="SAM" id="MobiDB-lite"/>
    </source>
</evidence>
<keyword evidence="4" id="KW-0547">Nucleotide-binding</keyword>
<gene>
    <name evidence="4" type="ORF">F5972_27465</name>
</gene>
<feature type="compositionally biased region" description="Basic and acidic residues" evidence="2">
    <location>
        <begin position="8"/>
        <end position="24"/>
    </location>
</feature>
<dbReference type="PANTHER" id="PTHR35526:SF3">
    <property type="entry name" value="ANTI-SIGMA-F FACTOR RSBW"/>
    <property type="match status" value="1"/>
</dbReference>
<keyword evidence="1" id="KW-0723">Serine/threonine-protein kinase</keyword>
<dbReference type="Proteomes" id="UP000327011">
    <property type="component" value="Unassembled WGS sequence"/>
</dbReference>
<accession>A0A5J5JVZ1</accession>
<dbReference type="InterPro" id="IPR050267">
    <property type="entry name" value="Anti-sigma-factor_SerPK"/>
</dbReference>
<reference evidence="4 5" key="1">
    <citation type="submission" date="2019-09" db="EMBL/GenBank/DDBJ databases">
        <title>Screening of Novel Bioactive Compounds from Soil-Associated.</title>
        <authorList>
            <person name="Gong X."/>
        </authorList>
    </citation>
    <scope>NUCLEOTIDE SEQUENCE [LARGE SCALE GENOMIC DNA]</scope>
    <source>
        <strain evidence="4 5">Gxj-6</strain>
    </source>
</reference>
<keyword evidence="1" id="KW-0808">Transferase</keyword>
<organism evidence="4 5">
    <name type="scientific">Microbispora cellulosiformans</name>
    <dbReference type="NCBI Taxonomy" id="2614688"/>
    <lineage>
        <taxon>Bacteria</taxon>
        <taxon>Bacillati</taxon>
        <taxon>Actinomycetota</taxon>
        <taxon>Actinomycetes</taxon>
        <taxon>Streptosporangiales</taxon>
        <taxon>Streptosporangiaceae</taxon>
        <taxon>Microbispora</taxon>
    </lineage>
</organism>
<dbReference type="CDD" id="cd16936">
    <property type="entry name" value="HATPase_RsbW-like"/>
    <property type="match status" value="1"/>
</dbReference>
<evidence type="ECO:0000313" key="5">
    <source>
        <dbReference type="Proteomes" id="UP000327011"/>
    </source>
</evidence>
<comment type="caution">
    <text evidence="4">The sequence shown here is derived from an EMBL/GenBank/DDBJ whole genome shotgun (WGS) entry which is preliminary data.</text>
</comment>
<proteinExistence type="predicted"/>
<dbReference type="GO" id="GO:0004674">
    <property type="term" value="F:protein serine/threonine kinase activity"/>
    <property type="evidence" value="ECO:0007669"/>
    <property type="project" value="UniProtKB-KW"/>
</dbReference>
<sequence length="195" mass="20289">MRPSGCRAGEKGSKMRTGDQEKQAVRPASSPPSPGGWAPPEPYVDPGCAGLPQHLTKAVGLLGRIDLPGEAASVRGARHYVRVLLAGTGHPRADDAVLLVSELVANAVRHSDSRLPGGQVTLAVGRHSGTLHIDVIDAGSATHAPHVRAGTDAETCSGRGLWLVQELAAAWGWHESAAGRVVWFQLTLSSPSTPS</sequence>
<protein>
    <submittedName>
        <fullName evidence="4">ATP-binding protein</fullName>
    </submittedName>
</protein>
<dbReference type="Gene3D" id="3.30.565.10">
    <property type="entry name" value="Histidine kinase-like ATPase, C-terminal domain"/>
    <property type="match status" value="1"/>
</dbReference>
<keyword evidence="4" id="KW-0067">ATP-binding</keyword>
<name>A0A5J5JVZ1_9ACTN</name>
<evidence type="ECO:0000313" key="4">
    <source>
        <dbReference type="EMBL" id="KAA9375492.1"/>
    </source>
</evidence>
<dbReference type="GO" id="GO:0005524">
    <property type="term" value="F:ATP binding"/>
    <property type="evidence" value="ECO:0007669"/>
    <property type="project" value="UniProtKB-KW"/>
</dbReference>
<dbReference type="EMBL" id="VYTZ01000011">
    <property type="protein sequence ID" value="KAA9375492.1"/>
    <property type="molecule type" value="Genomic_DNA"/>
</dbReference>
<evidence type="ECO:0000259" key="3">
    <source>
        <dbReference type="Pfam" id="PF13581"/>
    </source>
</evidence>
<dbReference type="Pfam" id="PF13581">
    <property type="entry name" value="HATPase_c_2"/>
    <property type="match status" value="1"/>
</dbReference>
<dbReference type="PANTHER" id="PTHR35526">
    <property type="entry name" value="ANTI-SIGMA-F FACTOR RSBW-RELATED"/>
    <property type="match status" value="1"/>
</dbReference>
<dbReference type="InterPro" id="IPR036890">
    <property type="entry name" value="HATPase_C_sf"/>
</dbReference>
<keyword evidence="5" id="KW-1185">Reference proteome</keyword>
<dbReference type="SUPFAM" id="SSF55874">
    <property type="entry name" value="ATPase domain of HSP90 chaperone/DNA topoisomerase II/histidine kinase"/>
    <property type="match status" value="1"/>
</dbReference>